<name>A0A7S2UYH0_9STRA</name>
<organism evidence="2">
    <name type="scientific">Fibrocapsa japonica</name>
    <dbReference type="NCBI Taxonomy" id="94617"/>
    <lineage>
        <taxon>Eukaryota</taxon>
        <taxon>Sar</taxon>
        <taxon>Stramenopiles</taxon>
        <taxon>Ochrophyta</taxon>
        <taxon>Raphidophyceae</taxon>
        <taxon>Chattonellales</taxon>
        <taxon>Chattonellaceae</taxon>
        <taxon>Fibrocapsa</taxon>
    </lineage>
</organism>
<feature type="non-terminal residue" evidence="2">
    <location>
        <position position="114"/>
    </location>
</feature>
<evidence type="ECO:0000256" key="1">
    <source>
        <dbReference type="SAM" id="MobiDB-lite"/>
    </source>
</evidence>
<gene>
    <name evidence="2" type="ORF">FJAP1339_LOCUS3605</name>
</gene>
<reference evidence="2" key="1">
    <citation type="submission" date="2021-01" db="EMBL/GenBank/DDBJ databases">
        <authorList>
            <person name="Corre E."/>
            <person name="Pelletier E."/>
            <person name="Niang G."/>
            <person name="Scheremetjew M."/>
            <person name="Finn R."/>
            <person name="Kale V."/>
            <person name="Holt S."/>
            <person name="Cochrane G."/>
            <person name="Meng A."/>
            <person name="Brown T."/>
            <person name="Cohen L."/>
        </authorList>
    </citation>
    <scope>NUCLEOTIDE SEQUENCE</scope>
    <source>
        <strain evidence="2">CCMP1661</strain>
    </source>
</reference>
<dbReference type="AlphaFoldDB" id="A0A7S2UYH0"/>
<feature type="compositionally biased region" description="Basic and acidic residues" evidence="1">
    <location>
        <begin position="40"/>
        <end position="62"/>
    </location>
</feature>
<feature type="region of interest" description="Disordered" evidence="1">
    <location>
        <begin position="1"/>
        <end position="62"/>
    </location>
</feature>
<evidence type="ECO:0000313" key="2">
    <source>
        <dbReference type="EMBL" id="CAD9861083.1"/>
    </source>
</evidence>
<feature type="compositionally biased region" description="Basic and acidic residues" evidence="1">
    <location>
        <begin position="1"/>
        <end position="14"/>
    </location>
</feature>
<accession>A0A7S2UYH0</accession>
<dbReference type="EMBL" id="HBHR01007337">
    <property type="protein sequence ID" value="CAD9861083.1"/>
    <property type="molecule type" value="Transcribed_RNA"/>
</dbReference>
<proteinExistence type="predicted"/>
<protein>
    <submittedName>
        <fullName evidence="2">Uncharacterized protein</fullName>
    </submittedName>
</protein>
<sequence length="114" mass="12480">MYSSQPREETDGRSHAILNPPPAATISAPEDEARQLQQQEEERARQEEEEKAQQEREAEDALARAWMTEWGYGADLTATRKGPFPSSSNQYPITALGRAVFACSQEGVGKGAAG</sequence>